<sequence>MRNIPTSMATQHPDNAGKPYWNSRAFVSTAEEIKECFYCYSDLGIDEYNWDWEGKFVDEAVVDRLLHKYFTYFQKNPLGKSKFLTFRIPNPRVEKQFRLARAFMVVITTSQLAQSLGFDSPPIFETILPLTETANEIIEIQRAFRELVGIEHKLLKMEDSIKQIEIIPLFEQVSKIIKSNEILKRYIKLYQKSFGKPPEYLRPYCARSDPALNSGLIPTMLALKIALSSYLDLEKETGVKLYPMLGTGTLPFRGGVAPDRIEEAIEEYAGVSTIIIQSAFRYDYKFSLVKKAISKLREKLPLKKARRLSLEQENSIKKTIPYFEKPYRQTIEALAPLINSISLQVARRRERMLHIGLFGYSRGVGQVKLPRAIPFTASLYSLGIPPELIGAGRGIRTALKKGLWKSVLPCYVNLKDDFIRAGYFLNKENIIRLEKDVSEFRDLVEDVKIIERELGIELGPRDSNHLEHFKLAEKIYQRHKDKKDISQLITYGGVLRKSLG</sequence>
<dbReference type="SUPFAM" id="SSF51621">
    <property type="entry name" value="Phosphoenolpyruvate/pyruvate domain"/>
    <property type="match status" value="1"/>
</dbReference>
<dbReference type="GO" id="GO:0008964">
    <property type="term" value="F:phosphoenolpyruvate carboxylase activity"/>
    <property type="evidence" value="ECO:0007669"/>
    <property type="project" value="UniProtKB-UniRule"/>
</dbReference>
<keyword evidence="2" id="KW-0456">Lyase</keyword>
<evidence type="ECO:0000313" key="6">
    <source>
        <dbReference type="Proteomes" id="UP000176609"/>
    </source>
</evidence>
<dbReference type="EMBL" id="MFJR01000010">
    <property type="protein sequence ID" value="OGG26385.1"/>
    <property type="molecule type" value="Genomic_DNA"/>
</dbReference>
<keyword evidence="1" id="KW-0460">Magnesium</keyword>
<dbReference type="GO" id="GO:0006099">
    <property type="term" value="P:tricarboxylic acid cycle"/>
    <property type="evidence" value="ECO:0007669"/>
    <property type="project" value="InterPro"/>
</dbReference>
<name>A0A1F6ANW7_9BACT</name>
<dbReference type="Pfam" id="PF14010">
    <property type="entry name" value="PEPcase_2"/>
    <property type="match status" value="1"/>
</dbReference>
<dbReference type="InterPro" id="IPR007566">
    <property type="entry name" value="PEP_COase_arc-type"/>
</dbReference>
<comment type="caution">
    <text evidence="5">The sequence shown here is derived from an EMBL/GenBank/DDBJ whole genome shotgun (WGS) entry which is preliminary data.</text>
</comment>
<dbReference type="NCBIfam" id="TIGR02751">
    <property type="entry name" value="PEPCase_arch"/>
    <property type="match status" value="1"/>
</dbReference>
<gene>
    <name evidence="5" type="ORF">A2960_03595</name>
</gene>
<evidence type="ECO:0000256" key="3">
    <source>
        <dbReference type="ARBA" id="ARBA00023300"/>
    </source>
</evidence>
<dbReference type="EC" id="4.1.1.31" evidence="4"/>
<organism evidence="5 6">
    <name type="scientific">Candidatus Gottesmanbacteria bacterium RIFCSPLOWO2_01_FULL_39_12b</name>
    <dbReference type="NCBI Taxonomy" id="1798388"/>
    <lineage>
        <taxon>Bacteria</taxon>
        <taxon>Candidatus Gottesmaniibacteriota</taxon>
    </lineage>
</organism>
<protein>
    <recommendedName>
        <fullName evidence="4">Phosphoenolpyruvate carboxylase</fullName>
        <ecNumber evidence="4">4.1.1.31</ecNumber>
    </recommendedName>
</protein>
<dbReference type="GO" id="GO:0015977">
    <property type="term" value="P:carbon fixation"/>
    <property type="evidence" value="ECO:0007669"/>
    <property type="project" value="UniProtKB-KW"/>
</dbReference>
<dbReference type="InterPro" id="IPR015813">
    <property type="entry name" value="Pyrv/PenolPyrv_kinase-like_dom"/>
</dbReference>
<keyword evidence="5" id="KW-0670">Pyruvate</keyword>
<reference evidence="5 6" key="1">
    <citation type="journal article" date="2016" name="Nat. Commun.">
        <title>Thousands of microbial genomes shed light on interconnected biogeochemical processes in an aquifer system.</title>
        <authorList>
            <person name="Anantharaman K."/>
            <person name="Brown C.T."/>
            <person name="Hug L.A."/>
            <person name="Sharon I."/>
            <person name="Castelle C.J."/>
            <person name="Probst A.J."/>
            <person name="Thomas B.C."/>
            <person name="Singh A."/>
            <person name="Wilkins M.J."/>
            <person name="Karaoz U."/>
            <person name="Brodie E.L."/>
            <person name="Williams K.H."/>
            <person name="Hubbard S.S."/>
            <person name="Banfield J.F."/>
        </authorList>
    </citation>
    <scope>NUCLEOTIDE SEQUENCE [LARGE SCALE GENOMIC DNA]</scope>
</reference>
<evidence type="ECO:0000256" key="2">
    <source>
        <dbReference type="ARBA" id="ARBA00023239"/>
    </source>
</evidence>
<evidence type="ECO:0000256" key="1">
    <source>
        <dbReference type="ARBA" id="ARBA00022842"/>
    </source>
</evidence>
<dbReference type="AlphaFoldDB" id="A0A1F6ANW7"/>
<proteinExistence type="inferred from homology"/>
<dbReference type="Proteomes" id="UP000176609">
    <property type="component" value="Unassembled WGS sequence"/>
</dbReference>
<accession>A0A1F6ANW7</accession>
<dbReference type="PIRSF" id="PIRSF006677">
    <property type="entry name" value="UCP006677"/>
    <property type="match status" value="1"/>
</dbReference>
<evidence type="ECO:0000313" key="5">
    <source>
        <dbReference type="EMBL" id="OGG26385.1"/>
    </source>
</evidence>
<evidence type="ECO:0000256" key="4">
    <source>
        <dbReference type="NCBIfam" id="TIGR02751"/>
    </source>
</evidence>
<keyword evidence="3" id="KW-0120">Carbon dioxide fixation</keyword>
<dbReference type="HAMAP" id="MF_01904">
    <property type="entry name" value="PEPcase_type2"/>
    <property type="match status" value="1"/>
</dbReference>